<feature type="domain" description="PAS" evidence="12">
    <location>
        <begin position="144"/>
        <end position="214"/>
    </location>
</feature>
<evidence type="ECO:0000256" key="5">
    <source>
        <dbReference type="ARBA" id="ARBA00022741"/>
    </source>
</evidence>
<comment type="caution">
    <text evidence="14">The sequence shown here is derived from an EMBL/GenBank/DDBJ whole genome shotgun (WGS) entry which is preliminary data.</text>
</comment>
<evidence type="ECO:0000256" key="10">
    <source>
        <dbReference type="ARBA" id="ARBA00070616"/>
    </source>
</evidence>
<dbReference type="InterPro" id="IPR005467">
    <property type="entry name" value="His_kinase_dom"/>
</dbReference>
<dbReference type="SUPFAM" id="SSF55874">
    <property type="entry name" value="ATPase domain of HSP90 chaperone/DNA topoisomerase II/histidine kinase"/>
    <property type="match status" value="1"/>
</dbReference>
<dbReference type="PANTHER" id="PTHR43065">
    <property type="entry name" value="SENSOR HISTIDINE KINASE"/>
    <property type="match status" value="1"/>
</dbReference>
<evidence type="ECO:0000256" key="3">
    <source>
        <dbReference type="ARBA" id="ARBA00022553"/>
    </source>
</evidence>
<dbReference type="InterPro" id="IPR004358">
    <property type="entry name" value="Sig_transdc_His_kin-like_C"/>
</dbReference>
<evidence type="ECO:0000256" key="8">
    <source>
        <dbReference type="ARBA" id="ARBA00023012"/>
    </source>
</evidence>
<evidence type="ECO:0000256" key="7">
    <source>
        <dbReference type="ARBA" id="ARBA00022840"/>
    </source>
</evidence>
<keyword evidence="6" id="KW-0418">Kinase</keyword>
<evidence type="ECO:0000313" key="14">
    <source>
        <dbReference type="EMBL" id="MCB8877378.1"/>
    </source>
</evidence>
<dbReference type="SMART" id="SM00388">
    <property type="entry name" value="HisKA"/>
    <property type="match status" value="1"/>
</dbReference>
<dbReference type="NCBIfam" id="TIGR00229">
    <property type="entry name" value="sensory_box"/>
    <property type="match status" value="2"/>
</dbReference>
<dbReference type="GO" id="GO:0005524">
    <property type="term" value="F:ATP binding"/>
    <property type="evidence" value="ECO:0007669"/>
    <property type="project" value="UniProtKB-KW"/>
</dbReference>
<dbReference type="InterPro" id="IPR035965">
    <property type="entry name" value="PAS-like_dom_sf"/>
</dbReference>
<evidence type="ECO:0000256" key="1">
    <source>
        <dbReference type="ARBA" id="ARBA00000085"/>
    </source>
</evidence>
<dbReference type="Gene3D" id="3.30.450.20">
    <property type="entry name" value="PAS domain"/>
    <property type="match status" value="2"/>
</dbReference>
<dbReference type="RefSeq" id="WP_227323031.1">
    <property type="nucleotide sequence ID" value="NZ_JAESVB010000013.1"/>
</dbReference>
<dbReference type="GO" id="GO:0000155">
    <property type="term" value="F:phosphorelay sensor kinase activity"/>
    <property type="evidence" value="ECO:0007669"/>
    <property type="project" value="InterPro"/>
</dbReference>
<dbReference type="InterPro" id="IPR036890">
    <property type="entry name" value="HATPase_C_sf"/>
</dbReference>
<gene>
    <name evidence="14" type="ORF">ASILVAE211_19440</name>
</gene>
<dbReference type="FunFam" id="3.30.450.20:FF:000060">
    <property type="entry name" value="Sensor protein FixL"/>
    <property type="match status" value="1"/>
</dbReference>
<keyword evidence="3" id="KW-0597">Phosphoprotein</keyword>
<dbReference type="InterPro" id="IPR003594">
    <property type="entry name" value="HATPase_dom"/>
</dbReference>
<dbReference type="Pfam" id="PF02518">
    <property type="entry name" value="HATPase_c"/>
    <property type="match status" value="1"/>
</dbReference>
<feature type="domain" description="PAC" evidence="13">
    <location>
        <begin position="91"/>
        <end position="143"/>
    </location>
</feature>
<dbReference type="CDD" id="cd00130">
    <property type="entry name" value="PAS"/>
    <property type="match status" value="2"/>
</dbReference>
<accession>A0A963YUQ4</accession>
<dbReference type="Pfam" id="PF00512">
    <property type="entry name" value="HisKA"/>
    <property type="match status" value="1"/>
</dbReference>
<evidence type="ECO:0000259" key="11">
    <source>
        <dbReference type="PROSITE" id="PS50109"/>
    </source>
</evidence>
<dbReference type="EMBL" id="JAESVB010000013">
    <property type="protein sequence ID" value="MCB8877378.1"/>
    <property type="molecule type" value="Genomic_DNA"/>
</dbReference>
<keyword evidence="8" id="KW-0902">Two-component regulatory system</keyword>
<dbReference type="PRINTS" id="PR00344">
    <property type="entry name" value="BCTRLSENSOR"/>
</dbReference>
<evidence type="ECO:0000256" key="2">
    <source>
        <dbReference type="ARBA" id="ARBA00012438"/>
    </source>
</evidence>
<evidence type="ECO:0000256" key="4">
    <source>
        <dbReference type="ARBA" id="ARBA00022679"/>
    </source>
</evidence>
<dbReference type="CDD" id="cd00082">
    <property type="entry name" value="HisKA"/>
    <property type="match status" value="1"/>
</dbReference>
<dbReference type="SMART" id="SM00091">
    <property type="entry name" value="PAS"/>
    <property type="match status" value="2"/>
</dbReference>
<dbReference type="GO" id="GO:0006355">
    <property type="term" value="P:regulation of DNA-templated transcription"/>
    <property type="evidence" value="ECO:0007669"/>
    <property type="project" value="InterPro"/>
</dbReference>
<comment type="function">
    <text evidence="9">Putative oxygen sensor; modulates the activity of FixJ, a transcriptional activator of nitrogen fixation fixK gene. FixL probably acts as a kinase that phosphorylates FixJ.</text>
</comment>
<keyword evidence="15" id="KW-1185">Reference proteome</keyword>
<dbReference type="Gene3D" id="1.10.287.130">
    <property type="match status" value="1"/>
</dbReference>
<comment type="catalytic activity">
    <reaction evidence="1">
        <text>ATP + protein L-histidine = ADP + protein N-phospho-L-histidine.</text>
        <dbReference type="EC" id="2.7.13.3"/>
    </reaction>
</comment>
<organism evidence="14 15">
    <name type="scientific">Acidisoma silvae</name>
    <dbReference type="NCBI Taxonomy" id="2802396"/>
    <lineage>
        <taxon>Bacteria</taxon>
        <taxon>Pseudomonadati</taxon>
        <taxon>Pseudomonadota</taxon>
        <taxon>Alphaproteobacteria</taxon>
        <taxon>Acetobacterales</taxon>
        <taxon>Acidocellaceae</taxon>
        <taxon>Acidisoma</taxon>
    </lineage>
</organism>
<evidence type="ECO:0000259" key="12">
    <source>
        <dbReference type="PROSITE" id="PS50112"/>
    </source>
</evidence>
<dbReference type="InterPro" id="IPR036097">
    <property type="entry name" value="HisK_dim/P_sf"/>
</dbReference>
<evidence type="ECO:0000256" key="6">
    <source>
        <dbReference type="ARBA" id="ARBA00022777"/>
    </source>
</evidence>
<dbReference type="Pfam" id="PF00989">
    <property type="entry name" value="PAS"/>
    <property type="match status" value="2"/>
</dbReference>
<dbReference type="SUPFAM" id="SSF47384">
    <property type="entry name" value="Homodimeric domain of signal transducing histidine kinase"/>
    <property type="match status" value="1"/>
</dbReference>
<evidence type="ECO:0000259" key="13">
    <source>
        <dbReference type="PROSITE" id="PS50113"/>
    </source>
</evidence>
<dbReference type="InterPro" id="IPR003661">
    <property type="entry name" value="HisK_dim/P_dom"/>
</dbReference>
<dbReference type="AlphaFoldDB" id="A0A963YUQ4"/>
<dbReference type="Gene3D" id="3.30.565.10">
    <property type="entry name" value="Histidine kinase-like ATPase, C-terminal domain"/>
    <property type="match status" value="1"/>
</dbReference>
<dbReference type="PROSITE" id="PS50109">
    <property type="entry name" value="HIS_KIN"/>
    <property type="match status" value="1"/>
</dbReference>
<evidence type="ECO:0000256" key="9">
    <source>
        <dbReference type="ARBA" id="ARBA00059827"/>
    </source>
</evidence>
<dbReference type="InterPro" id="IPR000014">
    <property type="entry name" value="PAS"/>
</dbReference>
<sequence length="510" mass="56043">MPRFDDPTAPRGPIGDHIWPFLAAIATSSNDAIVGKDRTGKVTYWNAAAERLFGYPASEIIGQSIRRIIPPHRIVEEMSILDRVGQGEHLAHFETERITKDGRTIPVSLTLSPILGHDQTVIGISDIARDLSETQHFNGVLQQREALLSTILDSNPDGLVVIDESGMIEFFSRAAERMFGYGAAEVIGRNVSMLMPEPYATAHDGYLRRYRDTGQRRIIGIGRVVAGRRKDGTTFPMDLQIGEANVPGKRCFTGFVRDLTDREDRDRRLAELQAELMHVARLSELGQMASALAHEVNQPLTAVANYLRGMRRLLDDNSHPLLRQGLEKVAEQAERARGIVGSLRRLVKKEEHPRTAEDLEALVIETAALVLAGKNRRVALSLDIASDAQIAFVDRVQVQQVLLNLMRNAIEAMERSPEQRLKVSAQAIGERIEIAVTDTGPGLSDAVRARLFQPFVTTKAEGLGVGLSICRTIVEAHDGQLTVASEAGKGTTFLFSVPVNPPAPAFDLPT</sequence>
<dbReference type="PANTHER" id="PTHR43065:SF10">
    <property type="entry name" value="PEROXIDE STRESS-ACTIVATED HISTIDINE KINASE MAK3"/>
    <property type="match status" value="1"/>
</dbReference>
<dbReference type="SUPFAM" id="SSF55785">
    <property type="entry name" value="PYP-like sensor domain (PAS domain)"/>
    <property type="match status" value="2"/>
</dbReference>
<dbReference type="Gene3D" id="6.10.250.2580">
    <property type="match status" value="1"/>
</dbReference>
<proteinExistence type="predicted"/>
<evidence type="ECO:0000313" key="15">
    <source>
        <dbReference type="Proteomes" id="UP000708298"/>
    </source>
</evidence>
<dbReference type="InterPro" id="IPR013767">
    <property type="entry name" value="PAS_fold"/>
</dbReference>
<reference evidence="14" key="1">
    <citation type="journal article" date="2021" name="Microorganisms">
        <title>Acidisoma silvae sp. nov. and Acidisomacellulosilytica sp. nov., Two Acidophilic Bacteria Isolated from Decaying Wood, Hydrolyzing Cellulose and Producing Poly-3-hydroxybutyrate.</title>
        <authorList>
            <person name="Mieszkin S."/>
            <person name="Pouder E."/>
            <person name="Uroz S."/>
            <person name="Simon-Colin C."/>
            <person name="Alain K."/>
        </authorList>
    </citation>
    <scope>NUCLEOTIDE SEQUENCE</scope>
    <source>
        <strain evidence="14">HW T2.11</strain>
    </source>
</reference>
<keyword evidence="5" id="KW-0547">Nucleotide-binding</keyword>
<dbReference type="EC" id="2.7.13.3" evidence="2"/>
<protein>
    <recommendedName>
        <fullName evidence="10">Sensor protein FixL</fullName>
        <ecNumber evidence="2">2.7.13.3</ecNumber>
    </recommendedName>
</protein>
<feature type="domain" description="PAS" evidence="12">
    <location>
        <begin position="22"/>
        <end position="88"/>
    </location>
</feature>
<feature type="domain" description="Histidine kinase" evidence="11">
    <location>
        <begin position="291"/>
        <end position="501"/>
    </location>
</feature>
<reference evidence="14" key="2">
    <citation type="submission" date="2021-01" db="EMBL/GenBank/DDBJ databases">
        <authorList>
            <person name="Mieszkin S."/>
            <person name="Pouder E."/>
            <person name="Alain K."/>
        </authorList>
    </citation>
    <scope>NUCLEOTIDE SEQUENCE</scope>
    <source>
        <strain evidence="14">HW T2.11</strain>
    </source>
</reference>
<dbReference type="PROSITE" id="PS50112">
    <property type="entry name" value="PAS"/>
    <property type="match status" value="2"/>
</dbReference>
<dbReference type="Proteomes" id="UP000708298">
    <property type="component" value="Unassembled WGS sequence"/>
</dbReference>
<dbReference type="InterPro" id="IPR000700">
    <property type="entry name" value="PAS-assoc_C"/>
</dbReference>
<dbReference type="SMART" id="SM00387">
    <property type="entry name" value="HATPase_c"/>
    <property type="match status" value="1"/>
</dbReference>
<dbReference type="PROSITE" id="PS50113">
    <property type="entry name" value="PAC"/>
    <property type="match status" value="1"/>
</dbReference>
<keyword evidence="7" id="KW-0067">ATP-binding</keyword>
<keyword evidence="4" id="KW-0808">Transferase</keyword>
<name>A0A963YUQ4_9PROT</name>